<evidence type="ECO:0000313" key="2">
    <source>
        <dbReference type="EnsemblMetazoa" id="SCAU012932-PA"/>
    </source>
</evidence>
<feature type="compositionally biased region" description="Low complexity" evidence="1">
    <location>
        <begin position="288"/>
        <end position="321"/>
    </location>
</feature>
<feature type="region of interest" description="Disordered" evidence="1">
    <location>
        <begin position="1"/>
        <end position="22"/>
    </location>
</feature>
<feature type="compositionally biased region" description="Low complexity" evidence="1">
    <location>
        <begin position="139"/>
        <end position="205"/>
    </location>
</feature>
<protein>
    <submittedName>
        <fullName evidence="2">Uncharacterized protein</fullName>
    </submittedName>
</protein>
<name>A0A1I8Q188_STOCA</name>
<evidence type="ECO:0000256" key="1">
    <source>
        <dbReference type="SAM" id="MobiDB-lite"/>
    </source>
</evidence>
<feature type="region of interest" description="Disordered" evidence="1">
    <location>
        <begin position="285"/>
        <end position="424"/>
    </location>
</feature>
<dbReference type="Proteomes" id="UP000095300">
    <property type="component" value="Unassembled WGS sequence"/>
</dbReference>
<feature type="compositionally biased region" description="Low complexity" evidence="1">
    <location>
        <begin position="362"/>
        <end position="372"/>
    </location>
</feature>
<sequence>DKVKQRLQPQVPISLPGINEDNKTLKTKNACTQQQAINKTSGGIGSNCNDSGNSEYMVKTSQEGLKLTINKTSSSTTTSKLSSSLTSSSSSSCSSTFPSSTSSSSSKSVLKSKQGLGSPSSYHGSSSLALNKKIHTGLKPGVSSGPASKKPSSPTLYKSSSSSSLGSSSKHMFQKSYSSGSLSTKLGSGSSNSSSSAYGLSKSHSTNSFGEYRSRTSKKSHSASTSPALQTPYTSSTNSQSQPASRLDHQADMLKILQYASPTMAASMEGFMKGLNSKFQIPKLSQRNSNSASGSSTNNNTSSTASTSTTSTTTTTIIAINPSDKKLPSCPTTQNQPAHSKHHTQSSISTLSTNVNQGTPTSSSSSLSSSKSVPAFESSAPSKSTSLDFLNTATKSSVNPTHIGDDAMRGTSAATTAPPSLTSK</sequence>
<organism evidence="2 3">
    <name type="scientific">Stomoxys calcitrans</name>
    <name type="common">Stable fly</name>
    <name type="synonym">Conops calcitrans</name>
    <dbReference type="NCBI Taxonomy" id="35570"/>
    <lineage>
        <taxon>Eukaryota</taxon>
        <taxon>Metazoa</taxon>
        <taxon>Ecdysozoa</taxon>
        <taxon>Arthropoda</taxon>
        <taxon>Hexapoda</taxon>
        <taxon>Insecta</taxon>
        <taxon>Pterygota</taxon>
        <taxon>Neoptera</taxon>
        <taxon>Endopterygota</taxon>
        <taxon>Diptera</taxon>
        <taxon>Brachycera</taxon>
        <taxon>Muscomorpha</taxon>
        <taxon>Muscoidea</taxon>
        <taxon>Muscidae</taxon>
        <taxon>Stomoxys</taxon>
    </lineage>
</organism>
<feature type="compositionally biased region" description="Polar residues" evidence="1">
    <location>
        <begin position="345"/>
        <end position="361"/>
    </location>
</feature>
<dbReference type="EnsemblMetazoa" id="SCAU012932-RA">
    <property type="protein sequence ID" value="SCAU012932-PA"/>
    <property type="gene ID" value="SCAU012932"/>
</dbReference>
<dbReference type="AlphaFoldDB" id="A0A1I8Q188"/>
<reference evidence="2" key="1">
    <citation type="submission" date="2020-05" db="UniProtKB">
        <authorList>
            <consortium name="EnsemblMetazoa"/>
        </authorList>
    </citation>
    <scope>IDENTIFICATION</scope>
    <source>
        <strain evidence="2">USDA</strain>
    </source>
</reference>
<dbReference type="STRING" id="35570.A0A1I8Q188"/>
<keyword evidence="3" id="KW-1185">Reference proteome</keyword>
<feature type="compositionally biased region" description="Low complexity" evidence="1">
    <location>
        <begin position="411"/>
        <end position="424"/>
    </location>
</feature>
<dbReference type="VEuPathDB" id="VectorBase:SCAU012932"/>
<feature type="region of interest" description="Disordered" evidence="1">
    <location>
        <begin position="72"/>
        <end position="246"/>
    </location>
</feature>
<accession>A0A1I8Q188</accession>
<feature type="compositionally biased region" description="Polar residues" evidence="1">
    <location>
        <begin position="379"/>
        <end position="400"/>
    </location>
</feature>
<feature type="compositionally biased region" description="Low complexity" evidence="1">
    <location>
        <begin position="72"/>
        <end position="130"/>
    </location>
</feature>
<evidence type="ECO:0000313" key="3">
    <source>
        <dbReference type="Proteomes" id="UP000095300"/>
    </source>
</evidence>
<gene>
    <name evidence="2" type="primary">106095297</name>
</gene>
<proteinExistence type="predicted"/>
<feature type="compositionally biased region" description="Polar residues" evidence="1">
    <location>
        <begin position="222"/>
        <end position="244"/>
    </location>
</feature>